<keyword evidence="2" id="KW-1185">Reference proteome</keyword>
<evidence type="ECO:0000313" key="2">
    <source>
        <dbReference type="Proteomes" id="UP001218188"/>
    </source>
</evidence>
<gene>
    <name evidence="1" type="ORF">C8F04DRAFT_1274957</name>
</gene>
<dbReference type="EMBL" id="JARJCM010000260">
    <property type="protein sequence ID" value="KAJ7020493.1"/>
    <property type="molecule type" value="Genomic_DNA"/>
</dbReference>
<protein>
    <submittedName>
        <fullName evidence="1">Uncharacterized protein</fullName>
    </submittedName>
</protein>
<accession>A0AAD6S4T1</accession>
<dbReference type="Proteomes" id="UP001218188">
    <property type="component" value="Unassembled WGS sequence"/>
</dbReference>
<sequence>MQSDQIAYTYATRRRGKEEALYVVHEGSLIPPSLVPPFPSLSSLSFACDVFPASVCLGRVRLSRPRPPAGRLYLPMSFPYV</sequence>
<dbReference type="AlphaFoldDB" id="A0AAD6S4T1"/>
<reference evidence="1" key="1">
    <citation type="submission" date="2023-03" db="EMBL/GenBank/DDBJ databases">
        <title>Massive genome expansion in bonnet fungi (Mycena s.s.) driven by repeated elements and novel gene families across ecological guilds.</title>
        <authorList>
            <consortium name="Lawrence Berkeley National Laboratory"/>
            <person name="Harder C.B."/>
            <person name="Miyauchi S."/>
            <person name="Viragh M."/>
            <person name="Kuo A."/>
            <person name="Thoen E."/>
            <person name="Andreopoulos B."/>
            <person name="Lu D."/>
            <person name="Skrede I."/>
            <person name="Drula E."/>
            <person name="Henrissat B."/>
            <person name="Morin E."/>
            <person name="Kohler A."/>
            <person name="Barry K."/>
            <person name="LaButti K."/>
            <person name="Morin E."/>
            <person name="Salamov A."/>
            <person name="Lipzen A."/>
            <person name="Mereny Z."/>
            <person name="Hegedus B."/>
            <person name="Baldrian P."/>
            <person name="Stursova M."/>
            <person name="Weitz H."/>
            <person name="Taylor A."/>
            <person name="Grigoriev I.V."/>
            <person name="Nagy L.G."/>
            <person name="Martin F."/>
            <person name="Kauserud H."/>
        </authorList>
    </citation>
    <scope>NUCLEOTIDE SEQUENCE</scope>
    <source>
        <strain evidence="1">CBHHK200</strain>
    </source>
</reference>
<proteinExistence type="predicted"/>
<evidence type="ECO:0000313" key="1">
    <source>
        <dbReference type="EMBL" id="KAJ7020493.1"/>
    </source>
</evidence>
<comment type="caution">
    <text evidence="1">The sequence shown here is derived from an EMBL/GenBank/DDBJ whole genome shotgun (WGS) entry which is preliminary data.</text>
</comment>
<organism evidence="1 2">
    <name type="scientific">Mycena alexandri</name>
    <dbReference type="NCBI Taxonomy" id="1745969"/>
    <lineage>
        <taxon>Eukaryota</taxon>
        <taxon>Fungi</taxon>
        <taxon>Dikarya</taxon>
        <taxon>Basidiomycota</taxon>
        <taxon>Agaricomycotina</taxon>
        <taxon>Agaricomycetes</taxon>
        <taxon>Agaricomycetidae</taxon>
        <taxon>Agaricales</taxon>
        <taxon>Marasmiineae</taxon>
        <taxon>Mycenaceae</taxon>
        <taxon>Mycena</taxon>
    </lineage>
</organism>
<name>A0AAD6S4T1_9AGAR</name>